<gene>
    <name evidence="1" type="ORF">HDID_LOCUS9397</name>
</gene>
<dbReference type="Proteomes" id="UP000274504">
    <property type="component" value="Unassembled WGS sequence"/>
</dbReference>
<accession>A0A0R3SV29</accession>
<organism evidence="3">
    <name type="scientific">Hymenolepis diminuta</name>
    <name type="common">Rat tapeworm</name>
    <dbReference type="NCBI Taxonomy" id="6216"/>
    <lineage>
        <taxon>Eukaryota</taxon>
        <taxon>Metazoa</taxon>
        <taxon>Spiralia</taxon>
        <taxon>Lophotrochozoa</taxon>
        <taxon>Platyhelminthes</taxon>
        <taxon>Cestoda</taxon>
        <taxon>Eucestoda</taxon>
        <taxon>Cyclophyllidea</taxon>
        <taxon>Hymenolepididae</taxon>
        <taxon>Hymenolepis</taxon>
    </lineage>
</organism>
<dbReference type="EMBL" id="UYSG01011282">
    <property type="protein sequence ID" value="VDL61715.1"/>
    <property type="molecule type" value="Genomic_DNA"/>
</dbReference>
<reference evidence="3" key="1">
    <citation type="submission" date="2017-02" db="UniProtKB">
        <authorList>
            <consortium name="WormBaseParasite"/>
        </authorList>
    </citation>
    <scope>IDENTIFICATION</scope>
</reference>
<sequence>MLSPRQEARAKKSHCRLESAAGPQLSYKHQNRSPPGCRFCGGGRYYQDCPTKNVIAGPWPQRSFLSRIFYEQNDKAEPEQKKSINSDEAELCSISTLAPMSNVVQLYVSMRYEATFLEKTIFKKRYVTDRNINLIDIDWVDELNLILFSFGNEAYQTLTFKPPNADNIVRGCNQYLRVVRIPHPSILI</sequence>
<dbReference type="AlphaFoldDB" id="A0A0R3SV29"/>
<proteinExistence type="predicted"/>
<dbReference type="WBParaSite" id="HDID_0000939901-mRNA-1">
    <property type="protein sequence ID" value="HDID_0000939901-mRNA-1"/>
    <property type="gene ID" value="HDID_0000939901"/>
</dbReference>
<evidence type="ECO:0000313" key="3">
    <source>
        <dbReference type="WBParaSite" id="HDID_0000939901-mRNA-1"/>
    </source>
</evidence>
<evidence type="ECO:0000313" key="1">
    <source>
        <dbReference type="EMBL" id="VDL61715.1"/>
    </source>
</evidence>
<evidence type="ECO:0000313" key="2">
    <source>
        <dbReference type="Proteomes" id="UP000274504"/>
    </source>
</evidence>
<reference evidence="1 2" key="2">
    <citation type="submission" date="2018-11" db="EMBL/GenBank/DDBJ databases">
        <authorList>
            <consortium name="Pathogen Informatics"/>
        </authorList>
    </citation>
    <scope>NUCLEOTIDE SEQUENCE [LARGE SCALE GENOMIC DNA]</scope>
</reference>
<name>A0A0R3SV29_HYMDI</name>
<protein>
    <submittedName>
        <fullName evidence="3">CCHC-type domain-containing protein</fullName>
    </submittedName>
</protein>